<dbReference type="PANTHER" id="PTHR48025:SF1">
    <property type="entry name" value="RRM DOMAIN-CONTAINING PROTEIN"/>
    <property type="match status" value="1"/>
</dbReference>
<dbReference type="AlphaFoldDB" id="A0A226ETG4"/>
<feature type="region of interest" description="Disordered" evidence="3">
    <location>
        <begin position="332"/>
        <end position="386"/>
    </location>
</feature>
<feature type="domain" description="RRM" evidence="4">
    <location>
        <begin position="148"/>
        <end position="255"/>
    </location>
</feature>
<dbReference type="Proteomes" id="UP000198287">
    <property type="component" value="Unassembled WGS sequence"/>
</dbReference>
<dbReference type="PANTHER" id="PTHR48025">
    <property type="entry name" value="OS02G0815200 PROTEIN"/>
    <property type="match status" value="1"/>
</dbReference>
<dbReference type="SUPFAM" id="SSF54928">
    <property type="entry name" value="RNA-binding domain, RBD"/>
    <property type="match status" value="2"/>
</dbReference>
<dbReference type="InterPro" id="IPR035979">
    <property type="entry name" value="RBD_domain_sf"/>
</dbReference>
<keyword evidence="1 2" id="KW-0694">RNA-binding</keyword>
<dbReference type="OrthoDB" id="442677at2759"/>
<evidence type="ECO:0000256" key="1">
    <source>
        <dbReference type="ARBA" id="ARBA00022884"/>
    </source>
</evidence>
<comment type="caution">
    <text evidence="5">The sequence shown here is derived from an EMBL/GenBank/DDBJ whole genome shotgun (WGS) entry which is preliminary data.</text>
</comment>
<dbReference type="CDD" id="cd12395">
    <property type="entry name" value="RRM2_RBM34"/>
    <property type="match status" value="1"/>
</dbReference>
<dbReference type="STRING" id="158441.A0A226ETG4"/>
<sequence>MAWQTRQDKRGKGGNKEKSADADIPTVAQIKIKNNGKKRDANGKKLRHVPRQSQTNEPLPAKKLKEEKSVSEDIGPEAVKPVKTDKKAVSEDNGPKAVKADKKAVSEDNGPKAVKADKKAQNETVGEIKKSLKETNGPKIKDPELEARTLFVGNVPKATKNKEISKLFEPFGGSVETIRLRCGVPSKPTMSKKVAMNRKDFHPERDSITAYIRFSCREDALRVKEEGQREELTLDGHHLVLDMADGSLQRDYSKTVYVGNLNFGTQDNELWEFFAECGKIESVRIIRDRDTGYGKGFGYVNFLETSSVELALAKNDALFKKRPLRVSLHRRREPTASAYGGGNKSSNSAIGHSKTGPSGGNATTAVTQHKKKTGVTRSQGMRKRKEDFAGDRTAELGKLVKLKRNLKNRSADDMKKARTSKKLNSNGLLGFDDFPVEGVKPRKSKDKKHVLAIKYNRKD</sequence>
<dbReference type="GO" id="GO:0003729">
    <property type="term" value="F:mRNA binding"/>
    <property type="evidence" value="ECO:0007669"/>
    <property type="project" value="TreeGrafter"/>
</dbReference>
<evidence type="ECO:0000256" key="2">
    <source>
        <dbReference type="PROSITE-ProRule" id="PRU00176"/>
    </source>
</evidence>
<dbReference type="Gene3D" id="3.30.70.330">
    <property type="match status" value="2"/>
</dbReference>
<feature type="region of interest" description="Disordered" evidence="3">
    <location>
        <begin position="1"/>
        <end position="122"/>
    </location>
</feature>
<protein>
    <submittedName>
        <fullName evidence="5">RNA-binding protein 34</fullName>
    </submittedName>
</protein>
<feature type="compositionally biased region" description="Basic and acidic residues" evidence="3">
    <location>
        <begin position="1"/>
        <end position="21"/>
    </location>
</feature>
<gene>
    <name evidence="5" type="ORF">Fcan01_05096</name>
</gene>
<dbReference type="InterPro" id="IPR012677">
    <property type="entry name" value="Nucleotide-bd_a/b_plait_sf"/>
</dbReference>
<evidence type="ECO:0000259" key="4">
    <source>
        <dbReference type="PROSITE" id="PS50102"/>
    </source>
</evidence>
<dbReference type="EMBL" id="LNIX01000002">
    <property type="protein sequence ID" value="OXA60903.1"/>
    <property type="molecule type" value="Genomic_DNA"/>
</dbReference>
<evidence type="ECO:0000313" key="5">
    <source>
        <dbReference type="EMBL" id="OXA60903.1"/>
    </source>
</evidence>
<dbReference type="InterPro" id="IPR050502">
    <property type="entry name" value="Euk_RNA-bind_prot"/>
</dbReference>
<proteinExistence type="predicted"/>
<dbReference type="InterPro" id="IPR000504">
    <property type="entry name" value="RRM_dom"/>
</dbReference>
<dbReference type="SMART" id="SM00360">
    <property type="entry name" value="RRM"/>
    <property type="match status" value="2"/>
</dbReference>
<organism evidence="5 6">
    <name type="scientific">Folsomia candida</name>
    <name type="common">Springtail</name>
    <dbReference type="NCBI Taxonomy" id="158441"/>
    <lineage>
        <taxon>Eukaryota</taxon>
        <taxon>Metazoa</taxon>
        <taxon>Ecdysozoa</taxon>
        <taxon>Arthropoda</taxon>
        <taxon>Hexapoda</taxon>
        <taxon>Collembola</taxon>
        <taxon>Entomobryomorpha</taxon>
        <taxon>Isotomoidea</taxon>
        <taxon>Isotomidae</taxon>
        <taxon>Proisotominae</taxon>
        <taxon>Folsomia</taxon>
    </lineage>
</organism>
<dbReference type="PROSITE" id="PS50102">
    <property type="entry name" value="RRM"/>
    <property type="match status" value="2"/>
</dbReference>
<dbReference type="InterPro" id="IPR034221">
    <property type="entry name" value="RBM34_RRM2"/>
</dbReference>
<dbReference type="Pfam" id="PF00076">
    <property type="entry name" value="RRM_1"/>
    <property type="match status" value="1"/>
</dbReference>
<name>A0A226ETG4_FOLCA</name>
<feature type="region of interest" description="Disordered" evidence="3">
    <location>
        <begin position="407"/>
        <end position="430"/>
    </location>
</feature>
<feature type="domain" description="RRM" evidence="4">
    <location>
        <begin position="254"/>
        <end position="331"/>
    </location>
</feature>
<keyword evidence="6" id="KW-1185">Reference proteome</keyword>
<feature type="compositionally biased region" description="Basic and acidic residues" evidence="3">
    <location>
        <begin position="80"/>
        <end position="122"/>
    </location>
</feature>
<evidence type="ECO:0000256" key="3">
    <source>
        <dbReference type="SAM" id="MobiDB-lite"/>
    </source>
</evidence>
<reference evidence="5 6" key="1">
    <citation type="submission" date="2015-12" db="EMBL/GenBank/DDBJ databases">
        <title>The genome of Folsomia candida.</title>
        <authorList>
            <person name="Faddeeva A."/>
            <person name="Derks M.F."/>
            <person name="Anvar Y."/>
            <person name="Smit S."/>
            <person name="Van Straalen N."/>
            <person name="Roelofs D."/>
        </authorList>
    </citation>
    <scope>NUCLEOTIDE SEQUENCE [LARGE SCALE GENOMIC DNA]</scope>
    <source>
        <strain evidence="5 6">VU population</strain>
        <tissue evidence="5">Whole body</tissue>
    </source>
</reference>
<evidence type="ECO:0000313" key="6">
    <source>
        <dbReference type="Proteomes" id="UP000198287"/>
    </source>
</evidence>
<accession>A0A226ETG4</accession>